<dbReference type="RefSeq" id="XP_031562459.1">
    <property type="nucleotide sequence ID" value="XM_031706599.1"/>
</dbReference>
<accession>A0A6P8I1P0</accession>
<proteinExistence type="predicted"/>
<keyword evidence="4" id="KW-0804">Transcription</keyword>
<dbReference type="OrthoDB" id="203279at2759"/>
<dbReference type="GO" id="GO:0016592">
    <property type="term" value="C:mediator complex"/>
    <property type="evidence" value="ECO:0007669"/>
    <property type="project" value="InterPro"/>
</dbReference>
<gene>
    <name evidence="9" type="primary">LOC116298216</name>
</gene>
<dbReference type="GeneID" id="116298216"/>
<dbReference type="FunCoup" id="A0A6P8I1P0">
    <property type="interactions" value="2267"/>
</dbReference>
<dbReference type="Proteomes" id="UP000515163">
    <property type="component" value="Unplaced"/>
</dbReference>
<dbReference type="InParanoid" id="A0A6P8I1P0"/>
<evidence type="ECO:0000256" key="4">
    <source>
        <dbReference type="ARBA" id="ARBA00023163"/>
    </source>
</evidence>
<dbReference type="Pfam" id="PF06179">
    <property type="entry name" value="Med22"/>
    <property type="match status" value="1"/>
</dbReference>
<reference evidence="9" key="1">
    <citation type="submission" date="2025-08" db="UniProtKB">
        <authorList>
            <consortium name="RefSeq"/>
        </authorList>
    </citation>
    <scope>IDENTIFICATION</scope>
    <source>
        <tissue evidence="9">Tentacle</tissue>
    </source>
</reference>
<dbReference type="GO" id="GO:0006357">
    <property type="term" value="P:regulation of transcription by RNA polymerase II"/>
    <property type="evidence" value="ECO:0007669"/>
    <property type="project" value="InterPro"/>
</dbReference>
<evidence type="ECO:0000256" key="3">
    <source>
        <dbReference type="ARBA" id="ARBA00023015"/>
    </source>
</evidence>
<evidence type="ECO:0000256" key="1">
    <source>
        <dbReference type="ARBA" id="ARBA00004123"/>
    </source>
</evidence>
<dbReference type="AlphaFoldDB" id="A0A6P8I1P0"/>
<keyword evidence="8" id="KW-1185">Reference proteome</keyword>
<evidence type="ECO:0000313" key="9">
    <source>
        <dbReference type="RefSeq" id="XP_031562459.1"/>
    </source>
</evidence>
<evidence type="ECO:0000256" key="5">
    <source>
        <dbReference type="ARBA" id="ARBA00023242"/>
    </source>
</evidence>
<evidence type="ECO:0000256" key="6">
    <source>
        <dbReference type="ARBA" id="ARBA00025687"/>
    </source>
</evidence>
<sequence>MSQARSLPQSKETLLKSYTKRLKDDVKSILDNFTEILKCSKVEDESQVSCVTQVVQDQYECNVRAANIVRAGESLMKLVSDIKEFLILNDFPSVNESISERTTRLSNMQQHTDKQLMNLKEDIAITLYGLEEAFYSSPYH</sequence>
<organism evidence="8 9">
    <name type="scientific">Actinia tenebrosa</name>
    <name type="common">Australian red waratah sea anemone</name>
    <dbReference type="NCBI Taxonomy" id="6105"/>
    <lineage>
        <taxon>Eukaryota</taxon>
        <taxon>Metazoa</taxon>
        <taxon>Cnidaria</taxon>
        <taxon>Anthozoa</taxon>
        <taxon>Hexacorallia</taxon>
        <taxon>Actiniaria</taxon>
        <taxon>Actiniidae</taxon>
        <taxon>Actinia</taxon>
    </lineage>
</organism>
<keyword evidence="3" id="KW-0805">Transcription regulation</keyword>
<dbReference type="KEGG" id="aten:116298216"/>
<dbReference type="PANTHER" id="PTHR12434">
    <property type="entry name" value="MEDIATOR OF RNA POLYMERASE II TRANSCRIPTION SUBUNIT 22"/>
    <property type="match status" value="1"/>
</dbReference>
<name>A0A6P8I1P0_ACTTE</name>
<evidence type="ECO:0000256" key="7">
    <source>
        <dbReference type="ARBA" id="ARBA00031962"/>
    </source>
</evidence>
<protein>
    <recommendedName>
        <fullName evidence="2">Mediator of RNA polymerase II transcription subunit 22</fullName>
    </recommendedName>
    <alternativeName>
        <fullName evidence="7">Mediator complex subunit 22</fullName>
    </alternativeName>
</protein>
<keyword evidence="5" id="KW-0539">Nucleus</keyword>
<dbReference type="PANTHER" id="PTHR12434:SF6">
    <property type="entry name" value="MEDIATOR OF RNA POLYMERASE II TRANSCRIPTION SUBUNIT 22"/>
    <property type="match status" value="1"/>
</dbReference>
<comment type="subcellular location">
    <subcellularLocation>
        <location evidence="1">Nucleus</location>
    </subcellularLocation>
</comment>
<dbReference type="InterPro" id="IPR009332">
    <property type="entry name" value="Med22"/>
</dbReference>
<evidence type="ECO:0000256" key="2">
    <source>
        <dbReference type="ARBA" id="ARBA00019695"/>
    </source>
</evidence>
<comment type="function">
    <text evidence="6">Component of the Mediator complex, a coactivator involved in the regulated transcription of nearly all RNA polymerase II-dependent genes. Mediator functions as a bridge to convey information from gene-specific regulatory proteins to the basal RNA polymerase II transcription machinery. Mediator is recruited to promoters by direct interactions with regulatory proteins and serves as a scaffold for the assembly of a functional preinitiation complex with RNA polymerase II and the general transcription factors.</text>
</comment>
<evidence type="ECO:0000313" key="8">
    <source>
        <dbReference type="Proteomes" id="UP000515163"/>
    </source>
</evidence>
<dbReference type="GO" id="GO:0003712">
    <property type="term" value="F:transcription coregulator activity"/>
    <property type="evidence" value="ECO:0007669"/>
    <property type="project" value="InterPro"/>
</dbReference>